<evidence type="ECO:0000256" key="1">
    <source>
        <dbReference type="ARBA" id="ARBA00004613"/>
    </source>
</evidence>
<feature type="signal peptide" evidence="6">
    <location>
        <begin position="1"/>
        <end position="19"/>
    </location>
</feature>
<dbReference type="AlphaFoldDB" id="A0A482Z523"/>
<comment type="caution">
    <text evidence="5">Lacks conserved residue(s) required for the propagation of feature annotation.</text>
</comment>
<evidence type="ECO:0000256" key="4">
    <source>
        <dbReference type="ARBA" id="ARBA00023157"/>
    </source>
</evidence>
<evidence type="ECO:0000256" key="6">
    <source>
        <dbReference type="SAM" id="SignalP"/>
    </source>
</evidence>
<proteinExistence type="predicted"/>
<accession>A0A482Z523</accession>
<dbReference type="InterPro" id="IPR036857">
    <property type="entry name" value="Thyroglobulin_1_sf"/>
</dbReference>
<reference evidence="8" key="1">
    <citation type="submission" date="2017-03" db="EMBL/GenBank/DDBJ databases">
        <authorList>
            <person name="Braembl D."/>
        </authorList>
    </citation>
    <scope>NUCLEOTIDE SEQUENCE</scope>
</reference>
<feature type="domain" description="Thyroglobulin type-1" evidence="7">
    <location>
        <begin position="80"/>
        <end position="144"/>
    </location>
</feature>
<sequence length="144" mass="16077">MKSFLCIAVLSFCLAVCLAKTKCEEHRERELKSNTKGKLVPKCDSNGDYEALQCFEGSPSCTCWRPDGTQITEPSRKIKTCVCHAHRDRVLTRSKYMVGIFVPSCKKNGAYSRKQCHGSIGSCWCADENGNRISDPVKFGELNC</sequence>
<feature type="domain" description="Thyroglobulin type-1" evidence="7">
    <location>
        <begin position="20"/>
        <end position="71"/>
    </location>
</feature>
<dbReference type="PROSITE" id="PS51162">
    <property type="entry name" value="THYROGLOBULIN_1_2"/>
    <property type="match status" value="2"/>
</dbReference>
<evidence type="ECO:0000256" key="2">
    <source>
        <dbReference type="ARBA" id="ARBA00022525"/>
    </source>
</evidence>
<dbReference type="PROSITE" id="PS00484">
    <property type="entry name" value="THYROGLOBULIN_1_1"/>
    <property type="match status" value="1"/>
</dbReference>
<dbReference type="PANTHER" id="PTHR12352:SF3">
    <property type="entry name" value="NIDOGEN-2"/>
    <property type="match status" value="1"/>
</dbReference>
<keyword evidence="3" id="KW-0677">Repeat</keyword>
<dbReference type="Gene3D" id="4.10.800.10">
    <property type="entry name" value="Thyroglobulin type-1"/>
    <property type="match status" value="2"/>
</dbReference>
<dbReference type="PANTHER" id="PTHR12352">
    <property type="entry name" value="SECRETED MODULAR CALCIUM-BINDING PROTEIN"/>
    <property type="match status" value="1"/>
</dbReference>
<dbReference type="InterPro" id="IPR051950">
    <property type="entry name" value="Dev_reg/Prot_inhib"/>
</dbReference>
<evidence type="ECO:0000256" key="5">
    <source>
        <dbReference type="PROSITE-ProRule" id="PRU00500"/>
    </source>
</evidence>
<dbReference type="SUPFAM" id="SSF57610">
    <property type="entry name" value="Thyroglobulin type-1 domain"/>
    <property type="match status" value="2"/>
</dbReference>
<keyword evidence="4 5" id="KW-1015">Disulfide bond</keyword>
<name>A0A482Z523_9ARAC</name>
<feature type="chain" id="PRO_5019742597" evidence="6">
    <location>
        <begin position="20"/>
        <end position="144"/>
    </location>
</feature>
<evidence type="ECO:0000256" key="3">
    <source>
        <dbReference type="ARBA" id="ARBA00022737"/>
    </source>
</evidence>
<dbReference type="SMART" id="SM00211">
    <property type="entry name" value="TY"/>
    <property type="match status" value="2"/>
</dbReference>
<keyword evidence="2" id="KW-0964">Secreted</keyword>
<comment type="subcellular location">
    <subcellularLocation>
        <location evidence="1">Secreted</location>
    </subcellularLocation>
</comment>
<dbReference type="CDD" id="cd00191">
    <property type="entry name" value="TY"/>
    <property type="match status" value="1"/>
</dbReference>
<dbReference type="InterPro" id="IPR000716">
    <property type="entry name" value="Thyroglobulin_1"/>
</dbReference>
<feature type="disulfide bond" evidence="5">
    <location>
        <begin position="54"/>
        <end position="61"/>
    </location>
</feature>
<evidence type="ECO:0000259" key="7">
    <source>
        <dbReference type="PROSITE" id="PS51162"/>
    </source>
</evidence>
<keyword evidence="6" id="KW-0732">Signal</keyword>
<dbReference type="GO" id="GO:0005615">
    <property type="term" value="C:extracellular space"/>
    <property type="evidence" value="ECO:0007669"/>
    <property type="project" value="TreeGrafter"/>
</dbReference>
<organism evidence="8">
    <name type="scientific">Phidippus regius</name>
    <dbReference type="NCBI Taxonomy" id="1905328"/>
    <lineage>
        <taxon>Eukaryota</taxon>
        <taxon>Metazoa</taxon>
        <taxon>Ecdysozoa</taxon>
        <taxon>Arthropoda</taxon>
        <taxon>Chelicerata</taxon>
        <taxon>Arachnida</taxon>
        <taxon>Araneae</taxon>
        <taxon>Araneomorphae</taxon>
        <taxon>Entelegynae</taxon>
        <taxon>Dionycha</taxon>
        <taxon>Salticidae</taxon>
        <taxon>Salticinae</taxon>
        <taxon>Salticoida</taxon>
        <taxon>Dendryphantini</taxon>
        <taxon>Phidippus</taxon>
    </lineage>
</organism>
<evidence type="ECO:0000313" key="8">
    <source>
        <dbReference type="EMBL" id="SMD29043.1"/>
    </source>
</evidence>
<dbReference type="EMBL" id="HAGL01000016">
    <property type="protein sequence ID" value="SMD29043.1"/>
    <property type="molecule type" value="Transcribed_RNA"/>
</dbReference>
<feature type="disulfide bond" evidence="5">
    <location>
        <begin position="116"/>
        <end position="123"/>
    </location>
</feature>
<reference evidence="8" key="2">
    <citation type="submission" date="2019-03" db="EMBL/GenBank/DDBJ databases">
        <title>Unravelling the molecular evolution of spider venoms.</title>
        <authorList>
            <person name="Pineda S."/>
        </authorList>
    </citation>
    <scope>NUCLEOTIDE SEQUENCE</scope>
</reference>
<dbReference type="Pfam" id="PF00086">
    <property type="entry name" value="Thyroglobulin_1"/>
    <property type="match status" value="2"/>
</dbReference>
<protein>
    <submittedName>
        <fullName evidence="8">U19-Saltitoxin-Pre1b_1</fullName>
    </submittedName>
</protein>